<dbReference type="Proteomes" id="UP000033187">
    <property type="component" value="Chromosome 1"/>
</dbReference>
<name>A0A0D6JI25_9HYPH</name>
<keyword evidence="9" id="KW-1185">Reference proteome</keyword>
<dbReference type="KEGG" id="fiy:BN1229_v1_2738"/>
<feature type="signal peptide" evidence="6">
    <location>
        <begin position="1"/>
        <end position="20"/>
    </location>
</feature>
<dbReference type="GO" id="GO:0009279">
    <property type="term" value="C:cell outer membrane"/>
    <property type="evidence" value="ECO:0007669"/>
    <property type="project" value="UniProtKB-SubCell"/>
</dbReference>
<evidence type="ECO:0000256" key="4">
    <source>
        <dbReference type="ARBA" id="ARBA00023237"/>
    </source>
</evidence>
<dbReference type="InterPro" id="IPR027385">
    <property type="entry name" value="Beta-barrel_OMP"/>
</dbReference>
<evidence type="ECO:0000259" key="7">
    <source>
        <dbReference type="Pfam" id="PF13505"/>
    </source>
</evidence>
<evidence type="ECO:0000256" key="1">
    <source>
        <dbReference type="ARBA" id="ARBA00004442"/>
    </source>
</evidence>
<accession>A0A0D6JI25</accession>
<evidence type="ECO:0000256" key="6">
    <source>
        <dbReference type="SAM" id="SignalP"/>
    </source>
</evidence>
<comment type="subcellular location">
    <subcellularLocation>
        <location evidence="1">Cell outer membrane</location>
    </subcellularLocation>
</comment>
<evidence type="ECO:0000313" key="9">
    <source>
        <dbReference type="Proteomes" id="UP000033187"/>
    </source>
</evidence>
<proteinExistence type="inferred from homology"/>
<comment type="similarity">
    <text evidence="5">Belongs to the Omp25/RopB family.</text>
</comment>
<dbReference type="AlphaFoldDB" id="A0A0D6JI25"/>
<dbReference type="SUPFAM" id="SSF56925">
    <property type="entry name" value="OMPA-like"/>
    <property type="match status" value="1"/>
</dbReference>
<organism evidence="8 9">
    <name type="scientific">Candidatus Filomicrobium marinum</name>
    <dbReference type="NCBI Taxonomy" id="1608628"/>
    <lineage>
        <taxon>Bacteria</taxon>
        <taxon>Pseudomonadati</taxon>
        <taxon>Pseudomonadota</taxon>
        <taxon>Alphaproteobacteria</taxon>
        <taxon>Hyphomicrobiales</taxon>
        <taxon>Hyphomicrobiaceae</taxon>
        <taxon>Filomicrobium</taxon>
    </lineage>
</organism>
<dbReference type="OrthoDB" id="7946393at2"/>
<feature type="chain" id="PRO_5002306301" evidence="6">
    <location>
        <begin position="21"/>
        <end position="216"/>
    </location>
</feature>
<dbReference type="KEGG" id="fil:BN1229_v1_3185"/>
<keyword evidence="3" id="KW-0472">Membrane</keyword>
<dbReference type="RefSeq" id="WP_052743917.1">
    <property type="nucleotide sequence ID" value="NZ_LN829118.1"/>
</dbReference>
<evidence type="ECO:0000313" key="8">
    <source>
        <dbReference type="EMBL" id="CPR20724.1"/>
    </source>
</evidence>
<protein>
    <submittedName>
        <fullName evidence="8">Putative 25 kDa outer-membrane immunogenic protein</fullName>
    </submittedName>
</protein>
<dbReference type="Gene3D" id="2.40.160.20">
    <property type="match status" value="1"/>
</dbReference>
<keyword evidence="2 6" id="KW-0732">Signal</keyword>
<dbReference type="Pfam" id="PF13505">
    <property type="entry name" value="OMP_b-brl"/>
    <property type="match status" value="1"/>
</dbReference>
<reference evidence="9" key="1">
    <citation type="submission" date="2015-02" db="EMBL/GenBank/DDBJ databases">
        <authorList>
            <person name="Chooi Y.-H."/>
        </authorList>
    </citation>
    <scope>NUCLEOTIDE SEQUENCE [LARGE SCALE GENOMIC DNA]</scope>
    <source>
        <strain evidence="9">strain Y</strain>
    </source>
</reference>
<evidence type="ECO:0000256" key="5">
    <source>
        <dbReference type="ARBA" id="ARBA00038306"/>
    </source>
</evidence>
<dbReference type="InterPro" id="IPR051692">
    <property type="entry name" value="OMP-like"/>
</dbReference>
<keyword evidence="4" id="KW-0998">Cell outer membrane</keyword>
<dbReference type="EMBL" id="LN829119">
    <property type="protein sequence ID" value="CPR20724.1"/>
    <property type="molecule type" value="Genomic_DNA"/>
</dbReference>
<dbReference type="InterPro" id="IPR011250">
    <property type="entry name" value="OMP/PagP_B-barrel"/>
</dbReference>
<dbReference type="PANTHER" id="PTHR34001:SF3">
    <property type="entry name" value="BLL7405 PROTEIN"/>
    <property type="match status" value="1"/>
</dbReference>
<dbReference type="PANTHER" id="PTHR34001">
    <property type="entry name" value="BLL7405 PROTEIN"/>
    <property type="match status" value="1"/>
</dbReference>
<sequence length="216" mass="23235">MLRALAIGFVLASSAGNVCAAELLRAPNYDWSGPYIGAHVGKAWGETGNSWRNTVITDWQPDGDISYDGTASGLHLGYLWQRGSLVYGIEGDITWSSLNGDDSQFAGLVNALEMGYVGTFRARLGFSHSNALIYATGGVALGEIEKKDLTLGSSNSNDAVGWAMGGGLEYALWDRLRVRVEYQYVDFGSVVSSLGYDHRADDINIQSVRGGISYGF</sequence>
<evidence type="ECO:0000256" key="2">
    <source>
        <dbReference type="ARBA" id="ARBA00022729"/>
    </source>
</evidence>
<feature type="domain" description="Outer membrane protein beta-barrel" evidence="7">
    <location>
        <begin position="18"/>
        <end position="216"/>
    </location>
</feature>
<evidence type="ECO:0000256" key="3">
    <source>
        <dbReference type="ARBA" id="ARBA00023136"/>
    </source>
</evidence>
<gene>
    <name evidence="8" type="ORF">YBN1229_v1_2738</name>
</gene>